<dbReference type="Pfam" id="PF01149">
    <property type="entry name" value="Fapy_DNA_glyco"/>
    <property type="match status" value="1"/>
</dbReference>
<evidence type="ECO:0000256" key="11">
    <source>
        <dbReference type="ARBA" id="ARBA00023239"/>
    </source>
</evidence>
<dbReference type="Gene3D" id="3.20.190.10">
    <property type="entry name" value="MutM-like, N-terminal"/>
    <property type="match status" value="1"/>
</dbReference>
<dbReference type="Proteomes" id="UP000078428">
    <property type="component" value="Unassembled WGS sequence"/>
</dbReference>
<evidence type="ECO:0000256" key="6">
    <source>
        <dbReference type="ARBA" id="ARBA00022771"/>
    </source>
</evidence>
<dbReference type="GO" id="GO:0003684">
    <property type="term" value="F:damaged DNA binding"/>
    <property type="evidence" value="ECO:0007669"/>
    <property type="project" value="InterPro"/>
</dbReference>
<dbReference type="GO" id="GO:0006284">
    <property type="term" value="P:base-excision repair"/>
    <property type="evidence" value="ECO:0007669"/>
    <property type="project" value="InterPro"/>
</dbReference>
<dbReference type="PANTHER" id="PTHR22993">
    <property type="entry name" value="FORMAMIDOPYRIMIDINE-DNA GLYCOSYLASE"/>
    <property type="match status" value="1"/>
</dbReference>
<comment type="similarity">
    <text evidence="2 15">Belongs to the FPG family.</text>
</comment>
<dbReference type="HAMAP" id="MF_00103">
    <property type="entry name" value="Fapy_DNA_glycosyl"/>
    <property type="match status" value="1"/>
</dbReference>
<keyword evidence="19" id="KW-1185">Reference proteome</keyword>
<evidence type="ECO:0000256" key="14">
    <source>
        <dbReference type="ARBA" id="ARBA00044632"/>
    </source>
</evidence>
<dbReference type="InterPro" id="IPR015886">
    <property type="entry name" value="H2TH_FPG"/>
</dbReference>
<evidence type="ECO:0000256" key="8">
    <source>
        <dbReference type="ARBA" id="ARBA00022833"/>
    </source>
</evidence>
<dbReference type="InterPro" id="IPR000214">
    <property type="entry name" value="Znf_DNA_glyclase/AP_lyase"/>
</dbReference>
<keyword evidence="6 15" id="KW-0863">Zinc-finger</keyword>
<comment type="caution">
    <text evidence="18">The sequence shown here is derived from an EMBL/GenBank/DDBJ whole genome shotgun (WGS) entry which is preliminary data.</text>
</comment>
<feature type="active site" description="Schiff-base intermediate with DNA" evidence="15">
    <location>
        <position position="2"/>
    </location>
</feature>
<dbReference type="GO" id="GO:0140078">
    <property type="term" value="F:class I DNA-(apurinic or apyrimidinic site) endonuclease activity"/>
    <property type="evidence" value="ECO:0007669"/>
    <property type="project" value="UniProtKB-EC"/>
</dbReference>
<dbReference type="FunFam" id="1.10.8.50:FF:000003">
    <property type="entry name" value="Formamidopyrimidine-DNA glycosylase"/>
    <property type="match status" value="1"/>
</dbReference>
<keyword evidence="13 15" id="KW-0326">Glycosidase</keyword>
<dbReference type="AlphaFoldDB" id="A0A178MX54"/>
<keyword evidence="11 15" id="KW-0456">Lyase</keyword>
<keyword evidence="12 15" id="KW-0511">Multifunctional enzyme</keyword>
<dbReference type="NCBIfam" id="NF002211">
    <property type="entry name" value="PRK01103.1"/>
    <property type="match status" value="1"/>
</dbReference>
<evidence type="ECO:0000256" key="7">
    <source>
        <dbReference type="ARBA" id="ARBA00022801"/>
    </source>
</evidence>
<dbReference type="PROSITE" id="PS51066">
    <property type="entry name" value="ZF_FPG_2"/>
    <property type="match status" value="1"/>
</dbReference>
<evidence type="ECO:0000313" key="18">
    <source>
        <dbReference type="EMBL" id="OAN55301.1"/>
    </source>
</evidence>
<keyword evidence="4 15" id="KW-0479">Metal-binding</keyword>
<comment type="subunit">
    <text evidence="3 15">Monomer.</text>
</comment>
<feature type="active site" description="Proton donor; for delta-elimination activity" evidence="15">
    <location>
        <position position="269"/>
    </location>
</feature>
<dbReference type="PANTHER" id="PTHR22993:SF9">
    <property type="entry name" value="FORMAMIDOPYRIMIDINE-DNA GLYCOSYLASE"/>
    <property type="match status" value="1"/>
</dbReference>
<keyword evidence="5 15" id="KW-0227">DNA damage</keyword>
<keyword evidence="10 15" id="KW-0234">DNA repair</keyword>
<evidence type="ECO:0000259" key="17">
    <source>
        <dbReference type="PROSITE" id="PS51068"/>
    </source>
</evidence>
<keyword evidence="7 15" id="KW-0378">Hydrolase</keyword>
<dbReference type="EMBL" id="LWQT01000020">
    <property type="protein sequence ID" value="OAN55301.1"/>
    <property type="molecule type" value="Genomic_DNA"/>
</dbReference>
<evidence type="ECO:0000256" key="5">
    <source>
        <dbReference type="ARBA" id="ARBA00022763"/>
    </source>
</evidence>
<evidence type="ECO:0000259" key="16">
    <source>
        <dbReference type="PROSITE" id="PS51066"/>
    </source>
</evidence>
<organism evidence="18 19">
    <name type="scientific">Paramagnetospirillum marisnigri</name>
    <dbReference type="NCBI Taxonomy" id="1285242"/>
    <lineage>
        <taxon>Bacteria</taxon>
        <taxon>Pseudomonadati</taxon>
        <taxon>Pseudomonadota</taxon>
        <taxon>Alphaproteobacteria</taxon>
        <taxon>Rhodospirillales</taxon>
        <taxon>Magnetospirillaceae</taxon>
        <taxon>Paramagnetospirillum</taxon>
    </lineage>
</organism>
<dbReference type="EC" id="4.2.99.18" evidence="15"/>
<dbReference type="InterPro" id="IPR010979">
    <property type="entry name" value="Ribosomal_uS13-like_H2TH"/>
</dbReference>
<dbReference type="CDD" id="cd08966">
    <property type="entry name" value="EcFpg-like_N"/>
    <property type="match status" value="1"/>
</dbReference>
<accession>A0A178MX54</accession>
<keyword evidence="9 15" id="KW-0238">DNA-binding</keyword>
<feature type="domain" description="Formamidopyrimidine-DNA glycosylase catalytic" evidence="17">
    <location>
        <begin position="2"/>
        <end position="115"/>
    </location>
</feature>
<feature type="active site" description="Proton donor; for beta-elimination activity" evidence="15">
    <location>
        <position position="58"/>
    </location>
</feature>
<comment type="function">
    <text evidence="15">Involved in base excision repair of DNA damaged by oxidation or by mutagenic agents. Acts as DNA glycosylase that recognizes and removes damaged bases. Has a preference for oxidized purines, such as 7,8-dihydro-8-oxoguanine (8-oxoG). Has AP (apurinic/apyrimidinic) lyase activity and introduces nicks in the DNA strand. Cleaves the DNA backbone by beta-delta elimination to generate a single-strand break at the site of the removed base with both 3'- and 5'-phosphates.</text>
</comment>
<dbReference type="InterPro" id="IPR012319">
    <property type="entry name" value="FPG_cat"/>
</dbReference>
<dbReference type="STRING" id="1285242.A6A04_10985"/>
<evidence type="ECO:0000256" key="4">
    <source>
        <dbReference type="ARBA" id="ARBA00022723"/>
    </source>
</evidence>
<feature type="active site" description="Proton donor" evidence="15">
    <location>
        <position position="3"/>
    </location>
</feature>
<dbReference type="SUPFAM" id="SSF81624">
    <property type="entry name" value="N-terminal domain of MutM-like DNA repair proteins"/>
    <property type="match status" value="1"/>
</dbReference>
<dbReference type="RefSeq" id="WP_068489485.1">
    <property type="nucleotide sequence ID" value="NZ_LWQT01000020.1"/>
</dbReference>
<evidence type="ECO:0000256" key="13">
    <source>
        <dbReference type="ARBA" id="ARBA00023295"/>
    </source>
</evidence>
<gene>
    <name evidence="15" type="primary">mutM</name>
    <name evidence="15" type="synonym">fpg</name>
    <name evidence="18" type="ORF">A6A04_10985</name>
</gene>
<dbReference type="SMART" id="SM01232">
    <property type="entry name" value="H2TH"/>
    <property type="match status" value="1"/>
</dbReference>
<feature type="binding site" evidence="15">
    <location>
        <position position="93"/>
    </location>
    <ligand>
        <name>DNA</name>
        <dbReference type="ChEBI" id="CHEBI:16991"/>
    </ligand>
</feature>
<dbReference type="SUPFAM" id="SSF46946">
    <property type="entry name" value="S13-like H2TH domain"/>
    <property type="match status" value="1"/>
</dbReference>
<dbReference type="NCBIfam" id="TIGR00577">
    <property type="entry name" value="fpg"/>
    <property type="match status" value="1"/>
</dbReference>
<evidence type="ECO:0000256" key="9">
    <source>
        <dbReference type="ARBA" id="ARBA00023125"/>
    </source>
</evidence>
<name>A0A178MX54_9PROT</name>
<evidence type="ECO:0000256" key="3">
    <source>
        <dbReference type="ARBA" id="ARBA00011245"/>
    </source>
</evidence>
<dbReference type="GO" id="GO:0008270">
    <property type="term" value="F:zinc ion binding"/>
    <property type="evidence" value="ECO:0007669"/>
    <property type="project" value="UniProtKB-UniRule"/>
</dbReference>
<dbReference type="SUPFAM" id="SSF57716">
    <property type="entry name" value="Glucocorticoid receptor-like (DNA-binding domain)"/>
    <property type="match status" value="1"/>
</dbReference>
<evidence type="ECO:0000256" key="12">
    <source>
        <dbReference type="ARBA" id="ARBA00023268"/>
    </source>
</evidence>
<dbReference type="PROSITE" id="PS51068">
    <property type="entry name" value="FPG_CAT"/>
    <property type="match status" value="1"/>
</dbReference>
<dbReference type="EC" id="3.2.2.23" evidence="15"/>
<feature type="domain" description="FPG-type" evidence="16">
    <location>
        <begin position="240"/>
        <end position="279"/>
    </location>
</feature>
<evidence type="ECO:0000256" key="10">
    <source>
        <dbReference type="ARBA" id="ARBA00023204"/>
    </source>
</evidence>
<comment type="cofactor">
    <cofactor evidence="15">
        <name>Zn(2+)</name>
        <dbReference type="ChEBI" id="CHEBI:29105"/>
    </cofactor>
    <text evidence="15">Binds 1 zinc ion per subunit.</text>
</comment>
<reference evidence="18 19" key="1">
    <citation type="submission" date="2016-04" db="EMBL/GenBank/DDBJ databases">
        <title>Draft genome sequence of freshwater magnetotactic bacteria Magnetospirillum marisnigri SP-1 and Magnetospirillum moscoviense BB-1.</title>
        <authorList>
            <person name="Koziaeva V."/>
            <person name="Dziuba M.V."/>
            <person name="Ivanov T.M."/>
            <person name="Kuznetsov B."/>
            <person name="Grouzdev D.S."/>
        </authorList>
    </citation>
    <scope>NUCLEOTIDE SEQUENCE [LARGE SCALE GENOMIC DNA]</scope>
    <source>
        <strain evidence="18 19">SP-1</strain>
    </source>
</reference>
<sequence length="279" mass="30306">MPELPEVETVARGLAQVWEGRRFISVTCRRAGLRQPFPRDFAQRLTGRRVDKVGRRAKYLVVRLDDGLVLLGHLGMSGRMVISGLRNEPPGPHDHVEFVTDQSVVVTLTDPRRFGLMTLCDQSELASHPLLAGIGPEPLDDAFAAPVLAEALAGKATPIKSALLDQRLVAGLGNIYVCESLFRAAIAPTRDAGSLAPDEIRLLTDCIKQVLREAIAAGGSSLKDHVRPDGELGYFQHAFKVYGRAGERCDDCPGAPACGGIQRIVQAGRSTFYCAERQR</sequence>
<protein>
    <recommendedName>
        <fullName evidence="15">Formamidopyrimidine-DNA glycosylase</fullName>
        <shortName evidence="15">Fapy-DNA glycosylase</shortName>
        <ecNumber evidence="15">3.2.2.23</ecNumber>
    </recommendedName>
    <alternativeName>
        <fullName evidence="15">DNA-(apurinic or apyrimidinic site) lyase MutM</fullName>
        <shortName evidence="15">AP lyase MutM</shortName>
        <ecNumber evidence="15">4.2.99.18</ecNumber>
    </alternativeName>
</protein>
<dbReference type="GO" id="GO:0034039">
    <property type="term" value="F:8-oxo-7,8-dihydroguanine DNA N-glycosylase activity"/>
    <property type="evidence" value="ECO:0007669"/>
    <property type="project" value="TreeGrafter"/>
</dbReference>
<dbReference type="Pfam" id="PF06831">
    <property type="entry name" value="H2TH"/>
    <property type="match status" value="1"/>
</dbReference>
<comment type="catalytic activity">
    <reaction evidence="14 15">
        <text>2'-deoxyribonucleotide-(2'-deoxyribose 5'-phosphate)-2'-deoxyribonucleotide-DNA = a 3'-end 2'-deoxyribonucleotide-(2,3-dehydro-2,3-deoxyribose 5'-phosphate)-DNA + a 5'-end 5'-phospho-2'-deoxyribonucleoside-DNA + H(+)</text>
        <dbReference type="Rhea" id="RHEA:66592"/>
        <dbReference type="Rhea" id="RHEA-COMP:13180"/>
        <dbReference type="Rhea" id="RHEA-COMP:16897"/>
        <dbReference type="Rhea" id="RHEA-COMP:17067"/>
        <dbReference type="ChEBI" id="CHEBI:15378"/>
        <dbReference type="ChEBI" id="CHEBI:136412"/>
        <dbReference type="ChEBI" id="CHEBI:157695"/>
        <dbReference type="ChEBI" id="CHEBI:167181"/>
        <dbReference type="EC" id="4.2.99.18"/>
    </reaction>
</comment>
<proteinExistence type="inferred from homology"/>
<comment type="catalytic activity">
    <reaction evidence="1 15">
        <text>Hydrolysis of DNA containing ring-opened 7-methylguanine residues, releasing 2,6-diamino-4-hydroxy-5-(N-methyl)formamidopyrimidine.</text>
        <dbReference type="EC" id="3.2.2.23"/>
    </reaction>
</comment>
<feature type="binding site" evidence="15">
    <location>
        <position position="155"/>
    </location>
    <ligand>
        <name>DNA</name>
        <dbReference type="ChEBI" id="CHEBI:16991"/>
    </ligand>
</feature>
<feature type="binding site" evidence="15">
    <location>
        <position position="112"/>
    </location>
    <ligand>
        <name>DNA</name>
        <dbReference type="ChEBI" id="CHEBI:16991"/>
    </ligand>
</feature>
<evidence type="ECO:0000313" key="19">
    <source>
        <dbReference type="Proteomes" id="UP000078428"/>
    </source>
</evidence>
<dbReference type="Gene3D" id="1.10.8.50">
    <property type="match status" value="1"/>
</dbReference>
<keyword evidence="8 15" id="KW-0862">Zinc</keyword>
<dbReference type="SMART" id="SM00898">
    <property type="entry name" value="Fapy_DNA_glyco"/>
    <property type="match status" value="1"/>
</dbReference>
<dbReference type="OrthoDB" id="9800855at2"/>
<evidence type="ECO:0000256" key="1">
    <source>
        <dbReference type="ARBA" id="ARBA00001668"/>
    </source>
</evidence>
<evidence type="ECO:0000256" key="2">
    <source>
        <dbReference type="ARBA" id="ARBA00009409"/>
    </source>
</evidence>
<dbReference type="InterPro" id="IPR035937">
    <property type="entry name" value="FPG_N"/>
</dbReference>
<dbReference type="InterPro" id="IPR020629">
    <property type="entry name" value="FPG_Glyclase"/>
</dbReference>
<evidence type="ECO:0000256" key="15">
    <source>
        <dbReference type="HAMAP-Rule" id="MF_00103"/>
    </source>
</evidence>